<dbReference type="InterPro" id="IPR036249">
    <property type="entry name" value="Thioredoxin-like_sf"/>
</dbReference>
<accession>A0A4P6G184</accession>
<protein>
    <submittedName>
        <fullName evidence="1">Short chain dehydrogenase</fullName>
    </submittedName>
</protein>
<gene>
    <name evidence="1" type="ORF">CUN61_02760</name>
</gene>
<dbReference type="Gene3D" id="3.40.30.10">
    <property type="entry name" value="Glutaredoxin"/>
    <property type="match status" value="1"/>
</dbReference>
<evidence type="ECO:0000313" key="2">
    <source>
        <dbReference type="Proteomes" id="UP000291121"/>
    </source>
</evidence>
<evidence type="ECO:0000313" key="1">
    <source>
        <dbReference type="EMBL" id="QAY82950.1"/>
    </source>
</evidence>
<dbReference type="SUPFAM" id="SSF52833">
    <property type="entry name" value="Thioredoxin-like"/>
    <property type="match status" value="1"/>
</dbReference>
<name>A0A4P6G184_9PSED</name>
<reference evidence="1 2" key="1">
    <citation type="submission" date="2017-11" db="EMBL/GenBank/DDBJ databases">
        <title>Genome sequence of Pseudomonas arsenicoxydans ACM1.</title>
        <authorList>
            <person name="Nascimento F.X."/>
        </authorList>
    </citation>
    <scope>NUCLEOTIDE SEQUENCE [LARGE SCALE GENOMIC DNA]</scope>
    <source>
        <strain evidence="1 2">ACM1</strain>
    </source>
</reference>
<dbReference type="AlphaFoldDB" id="A0A4P6G184"/>
<dbReference type="CDD" id="cd02980">
    <property type="entry name" value="TRX_Fd_family"/>
    <property type="match status" value="1"/>
</dbReference>
<proteinExistence type="predicted"/>
<keyword evidence="2" id="KW-1185">Reference proteome</keyword>
<dbReference type="Proteomes" id="UP000291121">
    <property type="component" value="Chromosome"/>
</dbReference>
<dbReference type="Pfam" id="PF01257">
    <property type="entry name" value="2Fe-2S_thioredx"/>
    <property type="match status" value="1"/>
</dbReference>
<dbReference type="RefSeq" id="WP_208670425.1">
    <property type="nucleotide sequence ID" value="NZ_CP024767.1"/>
</dbReference>
<organism evidence="1 2">
    <name type="scientific">Pseudomonas arsenicoxydans</name>
    <dbReference type="NCBI Taxonomy" id="702115"/>
    <lineage>
        <taxon>Bacteria</taxon>
        <taxon>Pseudomonadati</taxon>
        <taxon>Pseudomonadota</taxon>
        <taxon>Gammaproteobacteria</taxon>
        <taxon>Pseudomonadales</taxon>
        <taxon>Pseudomonadaceae</taxon>
        <taxon>Pseudomonas</taxon>
    </lineage>
</organism>
<dbReference type="EMBL" id="CP024767">
    <property type="protein sequence ID" value="QAY82950.1"/>
    <property type="molecule type" value="Genomic_DNA"/>
</dbReference>
<sequence>MNEVENPTLPYEHHVLICTNLRPDGRPSCSGSGAHELLSAAKRKLAEMGKAGTSRANASGCLGRCEHGPVMVIYPANLWFSCKTPQQVDRIIEQHLLRPDQQLRAKEPQKESTS</sequence>